<dbReference type="PROSITE" id="PS00211">
    <property type="entry name" value="ABC_TRANSPORTER_1"/>
    <property type="match status" value="1"/>
</dbReference>
<dbReference type="GO" id="GO:0005524">
    <property type="term" value="F:ATP binding"/>
    <property type="evidence" value="ECO:0007669"/>
    <property type="project" value="UniProtKB-KW"/>
</dbReference>
<dbReference type="InterPro" id="IPR003593">
    <property type="entry name" value="AAA+_ATPase"/>
</dbReference>
<dbReference type="InterPro" id="IPR005116">
    <property type="entry name" value="Transp-assoc_OB_typ1"/>
</dbReference>
<dbReference type="OrthoDB" id="9802264at2"/>
<keyword evidence="8" id="KW-0472">Membrane</keyword>
<evidence type="ECO:0000256" key="6">
    <source>
        <dbReference type="ARBA" id="ARBA00022840"/>
    </source>
</evidence>
<dbReference type="InterPro" id="IPR050334">
    <property type="entry name" value="Molybdenum_import_ModC"/>
</dbReference>
<dbReference type="Gene3D" id="3.40.50.300">
    <property type="entry name" value="P-loop containing nucleotide triphosphate hydrolases"/>
    <property type="match status" value="1"/>
</dbReference>
<dbReference type="RefSeq" id="WP_124924245.1">
    <property type="nucleotide sequence ID" value="NZ_BMOH01000001.1"/>
</dbReference>
<dbReference type="Proteomes" id="UP000267535">
    <property type="component" value="Unassembled WGS sequence"/>
</dbReference>
<dbReference type="GO" id="GO:0140359">
    <property type="term" value="F:ABC-type transporter activity"/>
    <property type="evidence" value="ECO:0007669"/>
    <property type="project" value="InterPro"/>
</dbReference>
<evidence type="ECO:0000256" key="9">
    <source>
        <dbReference type="PROSITE-ProRule" id="PRU01213"/>
    </source>
</evidence>
<evidence type="ECO:0000313" key="13">
    <source>
        <dbReference type="Proteomes" id="UP000267535"/>
    </source>
</evidence>
<keyword evidence="5" id="KW-0547">Nucleotide-binding</keyword>
<evidence type="ECO:0000256" key="1">
    <source>
        <dbReference type="ARBA" id="ARBA00022448"/>
    </source>
</evidence>
<dbReference type="InterPro" id="IPR003439">
    <property type="entry name" value="ABC_transporter-like_ATP-bd"/>
</dbReference>
<dbReference type="Pfam" id="PF00005">
    <property type="entry name" value="ABC_tran"/>
    <property type="match status" value="1"/>
</dbReference>
<protein>
    <submittedName>
        <fullName evidence="12">Molybdenum ABC transporter ATP-binding protein ModC</fullName>
        <ecNumber evidence="12">3.6.3.29</ecNumber>
    </submittedName>
</protein>
<dbReference type="SMART" id="SM00382">
    <property type="entry name" value="AAA"/>
    <property type="match status" value="1"/>
</dbReference>
<name>A0A3P1SYH8_9GAMM</name>
<dbReference type="InterPro" id="IPR004606">
    <property type="entry name" value="Mop_domain"/>
</dbReference>
<keyword evidence="2" id="KW-1003">Cell membrane</keyword>
<dbReference type="FunFam" id="3.40.50.300:FF:000634">
    <property type="entry name" value="Molybdenum import ATP-binding protein ModC"/>
    <property type="match status" value="1"/>
</dbReference>
<feature type="domain" description="Mop" evidence="11">
    <location>
        <begin position="290"/>
        <end position="357"/>
    </location>
</feature>
<dbReference type="SUPFAM" id="SSF50331">
    <property type="entry name" value="MOP-like"/>
    <property type="match status" value="1"/>
</dbReference>
<dbReference type="Gene3D" id="2.40.50.100">
    <property type="match status" value="1"/>
</dbReference>
<evidence type="ECO:0000256" key="2">
    <source>
        <dbReference type="ARBA" id="ARBA00022475"/>
    </source>
</evidence>
<dbReference type="GO" id="GO:0016020">
    <property type="term" value="C:membrane"/>
    <property type="evidence" value="ECO:0007669"/>
    <property type="project" value="InterPro"/>
</dbReference>
<sequence>MLTIQIKKQLGTLAIETDIHLPEQGITALFGRSGSGKTSLINLIAGLLTPDGGSITIGNNRVFDSKQKINRPPEQRHIGYVFQDARLFPHLKVITNLNYGNKEKDPDQFKIITRLLGIEPLLQRYPASLSGGEKQRVAIGRALLSNPSMLLMDEPLASLDTPRKAELMPYLEQLTTEVNIPILYVSHSLDEILRLADQLILIDQGKIIANGPLAEVWSSPQMTPWQAEQDASVVLEAKLSHQHPDYAMTALALDNNLSLWTTRIDATEKTPVRLRIYAKDVSLVKQPSEQSSIRNILSMTVDSIEYSDSGDTCLVNLQAGRIQIKSSITRWAADELGLAKGQTIFAQIKGMSVTPKDRVPGL</sequence>
<dbReference type="GO" id="GO:0015098">
    <property type="term" value="F:molybdate ion transmembrane transporter activity"/>
    <property type="evidence" value="ECO:0007669"/>
    <property type="project" value="InterPro"/>
</dbReference>
<evidence type="ECO:0000256" key="7">
    <source>
        <dbReference type="ARBA" id="ARBA00022967"/>
    </source>
</evidence>
<evidence type="ECO:0000259" key="11">
    <source>
        <dbReference type="PROSITE" id="PS51866"/>
    </source>
</evidence>
<dbReference type="SUPFAM" id="SSF52540">
    <property type="entry name" value="P-loop containing nucleoside triphosphate hydrolases"/>
    <property type="match status" value="1"/>
</dbReference>
<keyword evidence="3 9" id="KW-0500">Molybdenum</keyword>
<keyword evidence="6 12" id="KW-0067">ATP-binding</keyword>
<dbReference type="PROSITE" id="PS51866">
    <property type="entry name" value="MOP"/>
    <property type="match status" value="1"/>
</dbReference>
<organism evidence="12 13">
    <name type="scientific">Amphritea balenae</name>
    <dbReference type="NCBI Taxonomy" id="452629"/>
    <lineage>
        <taxon>Bacteria</taxon>
        <taxon>Pseudomonadati</taxon>
        <taxon>Pseudomonadota</taxon>
        <taxon>Gammaproteobacteria</taxon>
        <taxon>Oceanospirillales</taxon>
        <taxon>Oceanospirillaceae</taxon>
        <taxon>Amphritea</taxon>
    </lineage>
</organism>
<keyword evidence="12" id="KW-0378">Hydrolase</keyword>
<dbReference type="AlphaFoldDB" id="A0A3P1SYH8"/>
<dbReference type="NCBIfam" id="TIGR02142">
    <property type="entry name" value="modC_ABC"/>
    <property type="match status" value="1"/>
</dbReference>
<dbReference type="InterPro" id="IPR027417">
    <property type="entry name" value="P-loop_NTPase"/>
</dbReference>
<dbReference type="InterPro" id="IPR017871">
    <property type="entry name" value="ABC_transporter-like_CS"/>
</dbReference>
<evidence type="ECO:0000259" key="10">
    <source>
        <dbReference type="PROSITE" id="PS50893"/>
    </source>
</evidence>
<keyword evidence="1" id="KW-0813">Transport</keyword>
<feature type="domain" description="ABC transporter" evidence="10">
    <location>
        <begin position="1"/>
        <end position="229"/>
    </location>
</feature>
<evidence type="ECO:0000256" key="3">
    <source>
        <dbReference type="ARBA" id="ARBA00022505"/>
    </source>
</evidence>
<evidence type="ECO:0000313" key="12">
    <source>
        <dbReference type="EMBL" id="RRD01173.1"/>
    </source>
</evidence>
<dbReference type="InterPro" id="IPR011868">
    <property type="entry name" value="ModC_ABC_ATP-bd"/>
</dbReference>
<comment type="caution">
    <text evidence="12">The sequence shown here is derived from an EMBL/GenBank/DDBJ whole genome shotgun (WGS) entry which is preliminary data.</text>
</comment>
<keyword evidence="13" id="KW-1185">Reference proteome</keyword>
<gene>
    <name evidence="12" type="primary">modC</name>
    <name evidence="12" type="ORF">EHS89_01005</name>
</gene>
<dbReference type="EC" id="3.6.3.29" evidence="12"/>
<proteinExistence type="predicted"/>
<keyword evidence="7" id="KW-1278">Translocase</keyword>
<keyword evidence="4" id="KW-0997">Cell inner membrane</keyword>
<dbReference type="GO" id="GO:0016887">
    <property type="term" value="F:ATP hydrolysis activity"/>
    <property type="evidence" value="ECO:0007669"/>
    <property type="project" value="InterPro"/>
</dbReference>
<evidence type="ECO:0000256" key="4">
    <source>
        <dbReference type="ARBA" id="ARBA00022519"/>
    </source>
</evidence>
<reference evidence="12 13" key="1">
    <citation type="submission" date="2018-11" db="EMBL/GenBank/DDBJ databases">
        <title>The draft genome sequence of Amphritea balenae JAMM 1525T.</title>
        <authorList>
            <person name="Fang Z."/>
            <person name="Zhang Y."/>
            <person name="Han X."/>
        </authorList>
    </citation>
    <scope>NUCLEOTIDE SEQUENCE [LARGE SCALE GENOMIC DNA]</scope>
    <source>
        <strain evidence="12 13">JAMM 1525</strain>
    </source>
</reference>
<dbReference type="EMBL" id="RQXV01000001">
    <property type="protein sequence ID" value="RRD01173.1"/>
    <property type="molecule type" value="Genomic_DNA"/>
</dbReference>
<evidence type="ECO:0000256" key="5">
    <source>
        <dbReference type="ARBA" id="ARBA00022741"/>
    </source>
</evidence>
<dbReference type="PANTHER" id="PTHR43514:SF4">
    <property type="entry name" value="ABC TRANSPORTER I FAMILY MEMBER 10"/>
    <property type="match status" value="1"/>
</dbReference>
<evidence type="ECO:0000256" key="8">
    <source>
        <dbReference type="ARBA" id="ARBA00023136"/>
    </source>
</evidence>
<dbReference type="Pfam" id="PF03459">
    <property type="entry name" value="TOBE"/>
    <property type="match status" value="1"/>
</dbReference>
<dbReference type="PROSITE" id="PS50893">
    <property type="entry name" value="ABC_TRANSPORTER_2"/>
    <property type="match status" value="1"/>
</dbReference>
<dbReference type="PANTHER" id="PTHR43514">
    <property type="entry name" value="ABC TRANSPORTER I FAMILY MEMBER 10"/>
    <property type="match status" value="1"/>
</dbReference>
<accession>A0A3P1SYH8</accession>
<dbReference type="InterPro" id="IPR008995">
    <property type="entry name" value="Mo/tungstate-bd_C_term_dom"/>
</dbReference>
<dbReference type="NCBIfam" id="NF008355">
    <property type="entry name" value="PRK11144.1"/>
    <property type="match status" value="1"/>
</dbReference>